<dbReference type="EMBL" id="CAKOGL010000006">
    <property type="protein sequence ID" value="CAH2087474.1"/>
    <property type="molecule type" value="Genomic_DNA"/>
</dbReference>
<comment type="subcellular location">
    <subcellularLocation>
        <location evidence="1">Secreted</location>
    </subcellularLocation>
</comment>
<dbReference type="AlphaFoldDB" id="A0AAU9TPU0"/>
<comment type="caution">
    <text evidence="7">The sequence shown here is derived from an EMBL/GenBank/DDBJ whole genome shotgun (WGS) entry which is preliminary data.</text>
</comment>
<dbReference type="Pfam" id="PF00151">
    <property type="entry name" value="Lipase"/>
    <property type="match status" value="1"/>
</dbReference>
<dbReference type="Proteomes" id="UP001153954">
    <property type="component" value="Unassembled WGS sequence"/>
</dbReference>
<feature type="chain" id="PRO_5043796104" description="Lipase domain-containing protein" evidence="5">
    <location>
        <begin position="17"/>
        <end position="230"/>
    </location>
</feature>
<reference evidence="7" key="1">
    <citation type="submission" date="2022-03" db="EMBL/GenBank/DDBJ databases">
        <authorList>
            <person name="Tunstrom K."/>
        </authorList>
    </citation>
    <scope>NUCLEOTIDE SEQUENCE</scope>
</reference>
<evidence type="ECO:0000313" key="7">
    <source>
        <dbReference type="EMBL" id="CAH2087474.1"/>
    </source>
</evidence>
<dbReference type="InterPro" id="IPR029058">
    <property type="entry name" value="AB_hydrolase_fold"/>
</dbReference>
<dbReference type="GO" id="GO:0016042">
    <property type="term" value="P:lipid catabolic process"/>
    <property type="evidence" value="ECO:0007669"/>
    <property type="project" value="TreeGrafter"/>
</dbReference>
<dbReference type="PANTHER" id="PTHR11610">
    <property type="entry name" value="LIPASE"/>
    <property type="match status" value="1"/>
</dbReference>
<organism evidence="7 8">
    <name type="scientific">Euphydryas editha</name>
    <name type="common">Edith's checkerspot</name>
    <dbReference type="NCBI Taxonomy" id="104508"/>
    <lineage>
        <taxon>Eukaryota</taxon>
        <taxon>Metazoa</taxon>
        <taxon>Ecdysozoa</taxon>
        <taxon>Arthropoda</taxon>
        <taxon>Hexapoda</taxon>
        <taxon>Insecta</taxon>
        <taxon>Pterygota</taxon>
        <taxon>Neoptera</taxon>
        <taxon>Endopterygota</taxon>
        <taxon>Lepidoptera</taxon>
        <taxon>Glossata</taxon>
        <taxon>Ditrysia</taxon>
        <taxon>Papilionoidea</taxon>
        <taxon>Nymphalidae</taxon>
        <taxon>Nymphalinae</taxon>
        <taxon>Euphydryas</taxon>
    </lineage>
</organism>
<comment type="similarity">
    <text evidence="2 4">Belongs to the AB hydrolase superfamily. Lipase family.</text>
</comment>
<evidence type="ECO:0000256" key="2">
    <source>
        <dbReference type="ARBA" id="ARBA00010701"/>
    </source>
</evidence>
<evidence type="ECO:0000256" key="1">
    <source>
        <dbReference type="ARBA" id="ARBA00004613"/>
    </source>
</evidence>
<keyword evidence="3" id="KW-0964">Secreted</keyword>
<evidence type="ECO:0000256" key="4">
    <source>
        <dbReference type="RuleBase" id="RU004262"/>
    </source>
</evidence>
<feature type="signal peptide" evidence="5">
    <location>
        <begin position="1"/>
        <end position="16"/>
    </location>
</feature>
<dbReference type="InterPro" id="IPR000734">
    <property type="entry name" value="TAG_lipase"/>
</dbReference>
<keyword evidence="8" id="KW-1185">Reference proteome</keyword>
<evidence type="ECO:0000313" key="8">
    <source>
        <dbReference type="Proteomes" id="UP001153954"/>
    </source>
</evidence>
<feature type="domain" description="Lipase" evidence="6">
    <location>
        <begin position="45"/>
        <end position="200"/>
    </location>
</feature>
<accession>A0AAU9TPU0</accession>
<name>A0AAU9TPU0_EUPED</name>
<protein>
    <recommendedName>
        <fullName evidence="6">Lipase domain-containing protein</fullName>
    </recommendedName>
</protein>
<evidence type="ECO:0000256" key="5">
    <source>
        <dbReference type="SAM" id="SignalP"/>
    </source>
</evidence>
<dbReference type="PRINTS" id="PR00821">
    <property type="entry name" value="TAGLIPASE"/>
</dbReference>
<dbReference type="InterPro" id="IPR013818">
    <property type="entry name" value="Lipase"/>
</dbReference>
<dbReference type="PANTHER" id="PTHR11610:SF169">
    <property type="entry name" value="GH15759P-RELATED"/>
    <property type="match status" value="1"/>
</dbReference>
<sequence length="230" mass="25510">MKTVLCLCLAVCAAAGVPLKSSEVIPNFVEYYDDNKDWYAAGLEKEANLNLLSDVSRNPANNRYLLYTRRNPSASQTLRIDNTNSIIYSQFNANNPTVVIVHGWISNQYTDLNIRVRDTFLRKSDVNIIVMEWRRLASSDYITAVAGVPAVGRGLGQFLRFLNSVTGAPFETMHLVGFSLGAHVVGNAGRELNGKVARITVSCITVCNYRVTLQILSVFILQKISGIDEF</sequence>
<keyword evidence="5" id="KW-0732">Signal</keyword>
<gene>
    <name evidence="7" type="ORF">EEDITHA_LOCUS3729</name>
</gene>
<dbReference type="SUPFAM" id="SSF53474">
    <property type="entry name" value="alpha/beta-Hydrolases"/>
    <property type="match status" value="1"/>
</dbReference>
<evidence type="ECO:0000259" key="6">
    <source>
        <dbReference type="Pfam" id="PF00151"/>
    </source>
</evidence>
<evidence type="ECO:0000256" key="3">
    <source>
        <dbReference type="ARBA" id="ARBA00022525"/>
    </source>
</evidence>
<dbReference type="GO" id="GO:0005615">
    <property type="term" value="C:extracellular space"/>
    <property type="evidence" value="ECO:0007669"/>
    <property type="project" value="TreeGrafter"/>
</dbReference>
<dbReference type="GO" id="GO:0016298">
    <property type="term" value="F:lipase activity"/>
    <property type="evidence" value="ECO:0007669"/>
    <property type="project" value="InterPro"/>
</dbReference>
<dbReference type="GO" id="GO:0017171">
    <property type="term" value="F:serine hydrolase activity"/>
    <property type="evidence" value="ECO:0007669"/>
    <property type="project" value="TreeGrafter"/>
</dbReference>
<dbReference type="Gene3D" id="3.40.50.1820">
    <property type="entry name" value="alpha/beta hydrolase"/>
    <property type="match status" value="1"/>
</dbReference>
<proteinExistence type="inferred from homology"/>